<name>A6IGW7_RAT</name>
<protein>
    <submittedName>
        <fullName evidence="2">RCG48948</fullName>
    </submittedName>
</protein>
<dbReference type="AlphaFoldDB" id="A6IGW7"/>
<evidence type="ECO:0000313" key="3">
    <source>
        <dbReference type="Proteomes" id="UP000234681"/>
    </source>
</evidence>
<evidence type="ECO:0000313" key="2">
    <source>
        <dbReference type="EMBL" id="EDM16581.1"/>
    </source>
</evidence>
<evidence type="ECO:0000256" key="1">
    <source>
        <dbReference type="SAM" id="MobiDB-lite"/>
    </source>
</evidence>
<gene>
    <name evidence="2" type="ORF">rCG_48948</name>
</gene>
<dbReference type="EMBL" id="CH473960">
    <property type="protein sequence ID" value="EDM16581.1"/>
    <property type="molecule type" value="Genomic_DNA"/>
</dbReference>
<sequence>MTSGNLGHKDSTFPKGVNPKFEDAQDSTEEDAGTTKAASVCAEAIEALQKSYDA</sequence>
<organism evidence="2 3">
    <name type="scientific">Rattus norvegicus</name>
    <name type="common">Rat</name>
    <dbReference type="NCBI Taxonomy" id="10116"/>
    <lineage>
        <taxon>Eukaryota</taxon>
        <taxon>Metazoa</taxon>
        <taxon>Chordata</taxon>
        <taxon>Craniata</taxon>
        <taxon>Vertebrata</taxon>
        <taxon>Euteleostomi</taxon>
        <taxon>Mammalia</taxon>
        <taxon>Eutheria</taxon>
        <taxon>Euarchontoglires</taxon>
        <taxon>Glires</taxon>
        <taxon>Rodentia</taxon>
        <taxon>Myomorpha</taxon>
        <taxon>Muroidea</taxon>
        <taxon>Muridae</taxon>
        <taxon>Murinae</taxon>
        <taxon>Rattus</taxon>
    </lineage>
</organism>
<reference evidence="2 3" key="1">
    <citation type="submission" date="2005-09" db="EMBL/GenBank/DDBJ databases">
        <authorList>
            <person name="Mural R.J."/>
            <person name="Li P.W."/>
            <person name="Adams M.D."/>
            <person name="Amanatides P.G."/>
            <person name="Baden-Tillson H."/>
            <person name="Barnstead M."/>
            <person name="Chin S.H."/>
            <person name="Dew I."/>
            <person name="Evans C.A."/>
            <person name="Ferriera S."/>
            <person name="Flanigan M."/>
            <person name="Fosler C."/>
            <person name="Glodek A."/>
            <person name="Gu Z."/>
            <person name="Holt R.A."/>
            <person name="Jennings D."/>
            <person name="Kraft C.L."/>
            <person name="Lu F."/>
            <person name="Nguyen T."/>
            <person name="Nusskern D.R."/>
            <person name="Pfannkoch C.M."/>
            <person name="Sitter C."/>
            <person name="Sutton G.G."/>
            <person name="Venter J.C."/>
            <person name="Wang Z."/>
            <person name="Woodage T."/>
            <person name="Zheng X.H."/>
            <person name="Zhong F."/>
        </authorList>
    </citation>
    <scope>NUCLEOTIDE SEQUENCE [LARGE SCALE GENOMIC DNA]</scope>
    <source>
        <strain>BN</strain>
        <strain evidence="3">Sprague-Dawley</strain>
    </source>
</reference>
<accession>A6IGW7</accession>
<dbReference type="Proteomes" id="UP000234681">
    <property type="component" value="Chromosome 7"/>
</dbReference>
<feature type="region of interest" description="Disordered" evidence="1">
    <location>
        <begin position="1"/>
        <end position="36"/>
    </location>
</feature>
<proteinExistence type="predicted"/>